<evidence type="ECO:0000313" key="13">
    <source>
        <dbReference type="EMBL" id="MFC3680896.1"/>
    </source>
</evidence>
<dbReference type="Proteomes" id="UP001595722">
    <property type="component" value="Unassembled WGS sequence"/>
</dbReference>
<dbReference type="InterPro" id="IPR027470">
    <property type="entry name" value="Cation_efflux_CTD"/>
</dbReference>
<keyword evidence="7" id="KW-0862">Zinc</keyword>
<dbReference type="NCBIfam" id="TIGR01297">
    <property type="entry name" value="CDF"/>
    <property type="match status" value="1"/>
</dbReference>
<dbReference type="InterPro" id="IPR027469">
    <property type="entry name" value="Cation_efflux_TMD_sf"/>
</dbReference>
<dbReference type="InterPro" id="IPR058533">
    <property type="entry name" value="Cation_efflux_TM"/>
</dbReference>
<dbReference type="Gene3D" id="3.30.70.1350">
    <property type="entry name" value="Cation efflux protein, cytoplasmic domain"/>
    <property type="match status" value="1"/>
</dbReference>
<dbReference type="PANTHER" id="PTHR43840:SF41">
    <property type="entry name" value="CATION-EFFLUX PUMP FIEF"/>
    <property type="match status" value="1"/>
</dbReference>
<keyword evidence="7" id="KW-0406">Ion transport</keyword>
<dbReference type="PANTHER" id="PTHR43840">
    <property type="entry name" value="MITOCHONDRIAL METAL TRANSPORTER 1-RELATED"/>
    <property type="match status" value="1"/>
</dbReference>
<feature type="transmembrane region" description="Helical" evidence="10">
    <location>
        <begin position="155"/>
        <end position="176"/>
    </location>
</feature>
<evidence type="ECO:0000256" key="10">
    <source>
        <dbReference type="SAM" id="Phobius"/>
    </source>
</evidence>
<gene>
    <name evidence="13" type="ORF">ACFOMG_12375</name>
</gene>
<reference evidence="14" key="1">
    <citation type="journal article" date="2019" name="Int. J. Syst. Evol. Microbiol.">
        <title>The Global Catalogue of Microorganisms (GCM) 10K type strain sequencing project: providing services to taxonomists for standard genome sequencing and annotation.</title>
        <authorList>
            <consortium name="The Broad Institute Genomics Platform"/>
            <consortium name="The Broad Institute Genome Sequencing Center for Infectious Disease"/>
            <person name="Wu L."/>
            <person name="Ma J."/>
        </authorList>
    </citation>
    <scope>NUCLEOTIDE SEQUENCE [LARGE SCALE GENOMIC DNA]</scope>
    <source>
        <strain evidence="14">KCTC 42424</strain>
    </source>
</reference>
<evidence type="ECO:0000256" key="3">
    <source>
        <dbReference type="ARBA" id="ARBA00022448"/>
    </source>
</evidence>
<comment type="subcellular location">
    <subcellularLocation>
        <location evidence="1">Membrane</location>
        <topology evidence="1">Multi-pass membrane protein</topology>
    </subcellularLocation>
</comment>
<evidence type="ECO:0000259" key="11">
    <source>
        <dbReference type="Pfam" id="PF01545"/>
    </source>
</evidence>
<keyword evidence="14" id="KW-1185">Reference proteome</keyword>
<evidence type="ECO:0000256" key="2">
    <source>
        <dbReference type="ARBA" id="ARBA00010212"/>
    </source>
</evidence>
<organism evidence="13 14">
    <name type="scientific">Bacterioplanoides pacificum</name>
    <dbReference type="NCBI Taxonomy" id="1171596"/>
    <lineage>
        <taxon>Bacteria</taxon>
        <taxon>Pseudomonadati</taxon>
        <taxon>Pseudomonadota</taxon>
        <taxon>Gammaproteobacteria</taxon>
        <taxon>Oceanospirillales</taxon>
        <taxon>Oceanospirillaceae</taxon>
        <taxon>Bacterioplanoides</taxon>
    </lineage>
</organism>
<name>A0ABV7VWK2_9GAMM</name>
<accession>A0ABV7VWK2</accession>
<feature type="transmembrane region" description="Helical" evidence="10">
    <location>
        <begin position="115"/>
        <end position="135"/>
    </location>
</feature>
<dbReference type="RefSeq" id="WP_376866999.1">
    <property type="nucleotide sequence ID" value="NZ_JBHRYB010000013.1"/>
</dbReference>
<comment type="similarity">
    <text evidence="2">Belongs to the cation diffusion facilitator (CDF) transporter (TC 2.A.4) family. FieF subfamily.</text>
</comment>
<dbReference type="Gene3D" id="1.20.1510.10">
    <property type="entry name" value="Cation efflux protein transmembrane domain"/>
    <property type="match status" value="1"/>
</dbReference>
<dbReference type="SUPFAM" id="SSF161111">
    <property type="entry name" value="Cation efflux protein transmembrane domain-like"/>
    <property type="match status" value="1"/>
</dbReference>
<proteinExistence type="inferred from homology"/>
<dbReference type="SUPFAM" id="SSF160240">
    <property type="entry name" value="Cation efflux protein cytoplasmic domain-like"/>
    <property type="match status" value="1"/>
</dbReference>
<evidence type="ECO:0000313" key="14">
    <source>
        <dbReference type="Proteomes" id="UP001595722"/>
    </source>
</evidence>
<keyword evidence="5" id="KW-0408">Iron</keyword>
<evidence type="ECO:0000259" key="12">
    <source>
        <dbReference type="Pfam" id="PF16916"/>
    </source>
</evidence>
<evidence type="ECO:0000256" key="7">
    <source>
        <dbReference type="ARBA" id="ARBA00022906"/>
    </source>
</evidence>
<evidence type="ECO:0000256" key="9">
    <source>
        <dbReference type="ARBA" id="ARBA00023136"/>
    </source>
</evidence>
<feature type="transmembrane region" description="Helical" evidence="10">
    <location>
        <begin position="40"/>
        <end position="61"/>
    </location>
</feature>
<dbReference type="InterPro" id="IPR050291">
    <property type="entry name" value="CDF_Transporter"/>
</dbReference>
<keyword evidence="3" id="KW-0813">Transport</keyword>
<keyword evidence="7" id="KW-0864">Zinc transport</keyword>
<dbReference type="Pfam" id="PF01545">
    <property type="entry name" value="Cation_efflux"/>
    <property type="match status" value="1"/>
</dbReference>
<evidence type="ECO:0000256" key="5">
    <source>
        <dbReference type="ARBA" id="ARBA00022496"/>
    </source>
</evidence>
<evidence type="ECO:0000256" key="4">
    <source>
        <dbReference type="ARBA" id="ARBA00022475"/>
    </source>
</evidence>
<keyword evidence="8 10" id="KW-1133">Transmembrane helix</keyword>
<feature type="transmembrane region" description="Helical" evidence="10">
    <location>
        <begin position="82"/>
        <end position="103"/>
    </location>
</feature>
<keyword evidence="6 10" id="KW-0812">Transmembrane</keyword>
<keyword evidence="5" id="KW-0410">Iron transport</keyword>
<dbReference type="EMBL" id="JBHRYB010000013">
    <property type="protein sequence ID" value="MFC3680896.1"/>
    <property type="molecule type" value="Genomic_DNA"/>
</dbReference>
<keyword evidence="9 10" id="KW-0472">Membrane</keyword>
<keyword evidence="4" id="KW-1003">Cell membrane</keyword>
<dbReference type="Pfam" id="PF16916">
    <property type="entry name" value="ZT_dimer"/>
    <property type="match status" value="1"/>
</dbReference>
<dbReference type="InterPro" id="IPR002524">
    <property type="entry name" value="Cation_efflux"/>
</dbReference>
<protein>
    <submittedName>
        <fullName evidence="13">Cation diffusion facilitator family transporter</fullName>
    </submittedName>
</protein>
<sequence length="288" mass="31338">MSDVRSSRLVKQAAYASMLVAAVLLLSKLVVWAMSDSTSVLSSMLDSMMDIVASVVNFFAIRYALMPADDDHPFGHSKAEGIAALLQAAFICGSVMMLLLQVADRLLHPQALAALPESIGVMVFSTLLTLLLVLFQRWVYRRTGSLAIKADSAHYASDILTNIAVVGALLGVYFGWLWLDPVIALVVAMVLLKSVYSIVVMALDVLMDKALEPEAEQQIADLIEAQAGVQGFHDLKTRQAGAVQFIQLHLELEASQPLHQAHATGDRVEQAIRAVFPRAEVLIHHDPV</sequence>
<comment type="caution">
    <text evidence="13">The sequence shown here is derived from an EMBL/GenBank/DDBJ whole genome shotgun (WGS) entry which is preliminary data.</text>
</comment>
<feature type="transmembrane region" description="Helical" evidence="10">
    <location>
        <begin position="182"/>
        <end position="203"/>
    </location>
</feature>
<dbReference type="InterPro" id="IPR036837">
    <property type="entry name" value="Cation_efflux_CTD_sf"/>
</dbReference>
<feature type="domain" description="Cation efflux protein cytoplasmic" evidence="12">
    <location>
        <begin position="212"/>
        <end position="287"/>
    </location>
</feature>
<evidence type="ECO:0000256" key="8">
    <source>
        <dbReference type="ARBA" id="ARBA00022989"/>
    </source>
</evidence>
<feature type="domain" description="Cation efflux protein transmembrane" evidence="11">
    <location>
        <begin position="15"/>
        <end position="207"/>
    </location>
</feature>
<feature type="transmembrane region" description="Helical" evidence="10">
    <location>
        <begin position="12"/>
        <end position="34"/>
    </location>
</feature>
<evidence type="ECO:0000256" key="6">
    <source>
        <dbReference type="ARBA" id="ARBA00022692"/>
    </source>
</evidence>
<evidence type="ECO:0000256" key="1">
    <source>
        <dbReference type="ARBA" id="ARBA00004141"/>
    </source>
</evidence>